<dbReference type="InterPro" id="IPR011604">
    <property type="entry name" value="PDDEXK-like_dom_sf"/>
</dbReference>
<organism evidence="2 3">
    <name type="scientific">Cedecea colo</name>
    <dbReference type="NCBI Taxonomy" id="2552946"/>
    <lineage>
        <taxon>Bacteria</taxon>
        <taxon>Pseudomonadati</taxon>
        <taxon>Pseudomonadota</taxon>
        <taxon>Gammaproteobacteria</taxon>
        <taxon>Enterobacterales</taxon>
        <taxon>Enterobacteriaceae</taxon>
        <taxon>Cedecea</taxon>
    </lineage>
</organism>
<dbReference type="RefSeq" id="WP_167608976.1">
    <property type="nucleotide sequence ID" value="NZ_SOYS01000002.1"/>
</dbReference>
<keyword evidence="2" id="KW-0269">Exonuclease</keyword>
<dbReference type="InterPro" id="IPR024432">
    <property type="entry name" value="Put_RecE_PDDEXK-like_dom"/>
</dbReference>
<feature type="domain" description="Putative exodeoxyribonuclease 8 PDDEXK-like" evidence="1">
    <location>
        <begin position="43"/>
        <end position="240"/>
    </location>
</feature>
<dbReference type="EMBL" id="SOYS01000002">
    <property type="protein sequence ID" value="NIY47315.1"/>
    <property type="molecule type" value="Genomic_DNA"/>
</dbReference>
<dbReference type="Proteomes" id="UP000697927">
    <property type="component" value="Unassembled WGS sequence"/>
</dbReference>
<dbReference type="GO" id="GO:0004527">
    <property type="term" value="F:exonuclease activity"/>
    <property type="evidence" value="ECO:0007669"/>
    <property type="project" value="UniProtKB-KW"/>
</dbReference>
<keyword evidence="3" id="KW-1185">Reference proteome</keyword>
<gene>
    <name evidence="2" type="ORF">E2L00_07145</name>
</gene>
<name>A0ABX0VJV0_9ENTR</name>
<dbReference type="Gene3D" id="3.90.320.10">
    <property type="match status" value="1"/>
</dbReference>
<comment type="caution">
    <text evidence="2">The sequence shown here is derived from an EMBL/GenBank/DDBJ whole genome shotgun (WGS) entry which is preliminary data.</text>
</comment>
<proteinExistence type="predicted"/>
<evidence type="ECO:0000313" key="2">
    <source>
        <dbReference type="EMBL" id="NIY47315.1"/>
    </source>
</evidence>
<accession>A0ABX0VJV0</accession>
<evidence type="ECO:0000259" key="1">
    <source>
        <dbReference type="Pfam" id="PF12684"/>
    </source>
</evidence>
<evidence type="ECO:0000313" key="3">
    <source>
        <dbReference type="Proteomes" id="UP000697927"/>
    </source>
</evidence>
<sequence length="273" mass="30914">MHPGIYYDLSNEDYHKDESIGSTTIKAISVSPANLYFNPFKGSKSAQIGTAIHAALLEPTVFEKEFLLKPDISTRASKEYKTLAADSDPEKILIGNEVDTINRMIESAQLNNDFIDYLSTKGRSEVSMFATCPTTGLKLKCRFDRLSDSHPYPLDVKSCRDATQRGFSQAFGQYHYHVQAAFYLYVLKLVTGRELNQFAFFAIENTAPFKNCMYYIGEDSLELGRKVMFEAMDMLLGCMDDPSLQYEGMVLPSSEINVPGYLFEEEFDDEVYL</sequence>
<keyword evidence="2" id="KW-0540">Nuclease</keyword>
<keyword evidence="2" id="KW-0378">Hydrolase</keyword>
<reference evidence="2 3" key="1">
    <citation type="journal article" date="2020" name="Microorganisms">
        <title>Polyphasic Characterisation of Cedecea colo sp. nov., a New Enteric Bacterium Isolated from the Koala Hindgut.</title>
        <authorList>
            <person name="Boath J.M."/>
            <person name="Dakhal S."/>
            <person name="Van T.T.H."/>
            <person name="Moore R.J."/>
            <person name="Dekiwadia C."/>
            <person name="Macreadie I.G."/>
        </authorList>
    </citation>
    <scope>NUCLEOTIDE SEQUENCE [LARGE SCALE GENOMIC DNA]</scope>
    <source>
        <strain evidence="2 3">ZA</strain>
    </source>
</reference>
<protein>
    <submittedName>
        <fullName evidence="2">Exonuclease VIII</fullName>
    </submittedName>
</protein>
<dbReference type="Pfam" id="PF12684">
    <property type="entry name" value="DUF3799"/>
    <property type="match status" value="1"/>
</dbReference>